<name>A0A3B1B5F3_9ZZZZ</name>
<organism evidence="1">
    <name type="scientific">hydrothermal vent metagenome</name>
    <dbReference type="NCBI Taxonomy" id="652676"/>
    <lineage>
        <taxon>unclassified sequences</taxon>
        <taxon>metagenomes</taxon>
        <taxon>ecological metagenomes</taxon>
    </lineage>
</organism>
<accession>A0A3B1B5F3</accession>
<evidence type="ECO:0000313" key="1">
    <source>
        <dbReference type="EMBL" id="VAX00317.1"/>
    </source>
</evidence>
<reference evidence="1" key="1">
    <citation type="submission" date="2018-06" db="EMBL/GenBank/DDBJ databases">
        <authorList>
            <person name="Zhirakovskaya E."/>
        </authorList>
    </citation>
    <scope>NUCLEOTIDE SEQUENCE</scope>
</reference>
<dbReference type="AlphaFoldDB" id="A0A3B1B5F3"/>
<sequence length="468" mass="50010">MRRLLCSLILTVAVSVAHAAPVYHPPGSNLSAGDVSNGQSIMSDITNPAASAVQLRNDGAHVQLGLISNIGGGFEYGQVDNIFDIIDEKAKAYSDGLAVTVPAFTGDLTNPGDVSQYIAAIQQAIEVPVADINSVLATVAADGYGKVFGSMNLPLTPIVVGNDFLSGVLVFDASISVATKAVGLYDSIDIDFADVQAQLLSGNTVLDLGEVDLDFSNPSAPVMKVNNDTTLLTRAAGVSEFALGYSRQLFRHEAGDLFGGLRAKYYRVGMAQAATRLGNLTDAEQLFQDARDASFNYDSNFGLDLGVLWVSENYRLGATLMNLNAPTFSFSGLDASGYSDGPIARLLAQDYVYKMEAQLKLEAALFSSNRQWAINAGLDANAVSDPFSDDYQWATLSAAYLTDSWWIPGTRVGYRTNLAGENMNYATLGLTLFKVFNIDLAWALNTVTIDGSRMPRGAMLNMGLELSF</sequence>
<dbReference type="InterPro" id="IPR032811">
    <property type="entry name" value="Put_conjugal_transfer"/>
</dbReference>
<dbReference type="Pfam" id="PF13729">
    <property type="entry name" value="TraF_2"/>
    <property type="match status" value="1"/>
</dbReference>
<protein>
    <submittedName>
        <fullName evidence="1">Uncharacterized protein</fullName>
    </submittedName>
</protein>
<dbReference type="EMBL" id="UOFU01000196">
    <property type="protein sequence ID" value="VAX00317.1"/>
    <property type="molecule type" value="Genomic_DNA"/>
</dbReference>
<proteinExistence type="predicted"/>
<gene>
    <name evidence="1" type="ORF">MNBD_GAMMA20-1713</name>
</gene>